<dbReference type="Proteomes" id="UP000002301">
    <property type="component" value="Chromosome 1"/>
</dbReference>
<name>A6X2I0_BRUA4</name>
<evidence type="ECO:0000259" key="2">
    <source>
        <dbReference type="Pfam" id="PF13340"/>
    </source>
</evidence>
<reference evidence="3 4" key="1">
    <citation type="journal article" date="2011" name="J. Bacteriol.">
        <title>Genome of Ochrobactrum anthropi ATCC 49188 T, a versatile opportunistic pathogen and symbiont of several eukaryotic hosts.</title>
        <authorList>
            <person name="Chain P.S."/>
            <person name="Lang D.M."/>
            <person name="Comerci D.J."/>
            <person name="Malfatti S.A."/>
            <person name="Vergez L.M."/>
            <person name="Shin M."/>
            <person name="Ugalde R.A."/>
            <person name="Garcia E."/>
            <person name="Tolmasky M.E."/>
        </authorList>
    </citation>
    <scope>NUCLEOTIDE SEQUENCE [LARGE SCALE GENOMIC DNA]</scope>
    <source>
        <strain evidence="4">ATCC 49188 / DSM 6882 / CCUG 24695 / JCM 21032 / LMG 3331 / NBRC 15819 / NCTC 12168 / Alc 37</strain>
    </source>
</reference>
<dbReference type="GO" id="GO:0004803">
    <property type="term" value="F:transposase activity"/>
    <property type="evidence" value="ECO:0007669"/>
    <property type="project" value="InterPro"/>
</dbReference>
<dbReference type="Pfam" id="PF01609">
    <property type="entry name" value="DDE_Tnp_1"/>
    <property type="match status" value="1"/>
</dbReference>
<dbReference type="PANTHER" id="PTHR30007">
    <property type="entry name" value="PHP DOMAIN PROTEIN"/>
    <property type="match status" value="1"/>
</dbReference>
<dbReference type="KEGG" id="oan:Oant_2723"/>
<dbReference type="EMBL" id="CP000758">
    <property type="protein sequence ID" value="ABS15434.1"/>
    <property type="molecule type" value="Genomic_DNA"/>
</dbReference>
<dbReference type="HOGENOM" id="CLU_055261_15_0_5"/>
<dbReference type="InterPro" id="IPR025161">
    <property type="entry name" value="IS402-like_dom"/>
</dbReference>
<organism evidence="3 4">
    <name type="scientific">Brucella anthropi (strain ATCC 49188 / DSM 6882 / CCUG 24695 / JCM 21032 / LMG 3331 / NBRC 15819 / NCTC 12168 / Alc 37)</name>
    <name type="common">Ochrobactrum anthropi</name>
    <dbReference type="NCBI Taxonomy" id="439375"/>
    <lineage>
        <taxon>Bacteria</taxon>
        <taxon>Pseudomonadati</taxon>
        <taxon>Pseudomonadota</taxon>
        <taxon>Alphaproteobacteria</taxon>
        <taxon>Hyphomicrobiales</taxon>
        <taxon>Brucellaceae</taxon>
        <taxon>Brucella/Ochrobactrum group</taxon>
        <taxon>Brucella</taxon>
    </lineage>
</organism>
<feature type="domain" description="Insertion element IS402-like" evidence="2">
    <location>
        <begin position="21"/>
        <end position="94"/>
    </location>
</feature>
<evidence type="ECO:0000313" key="3">
    <source>
        <dbReference type="EMBL" id="ABS15434.1"/>
    </source>
</evidence>
<evidence type="ECO:0000259" key="1">
    <source>
        <dbReference type="Pfam" id="PF01609"/>
    </source>
</evidence>
<protein>
    <submittedName>
        <fullName evidence="3">Transposase and inactivated derivatives-like protein</fullName>
    </submittedName>
</protein>
<dbReference type="PANTHER" id="PTHR30007:SF0">
    <property type="entry name" value="TRANSPOSASE"/>
    <property type="match status" value="1"/>
</dbReference>
<dbReference type="eggNOG" id="COG3293">
    <property type="taxonomic scope" value="Bacteria"/>
</dbReference>
<dbReference type="InterPro" id="IPR002559">
    <property type="entry name" value="Transposase_11"/>
</dbReference>
<dbReference type="NCBIfam" id="NF033580">
    <property type="entry name" value="transpos_IS5_3"/>
    <property type="match status" value="1"/>
</dbReference>
<keyword evidence="4" id="KW-1185">Reference proteome</keyword>
<proteinExistence type="predicted"/>
<dbReference type="AlphaFoldDB" id="A6X2I0"/>
<feature type="domain" description="Transposase IS4-like" evidence="1">
    <location>
        <begin position="111"/>
        <end position="268"/>
    </location>
</feature>
<dbReference type="GO" id="GO:0003677">
    <property type="term" value="F:DNA binding"/>
    <property type="evidence" value="ECO:0007669"/>
    <property type="project" value="InterPro"/>
</dbReference>
<accession>A6X2I0</accession>
<dbReference type="GO" id="GO:0006313">
    <property type="term" value="P:DNA transposition"/>
    <property type="evidence" value="ECO:0007669"/>
    <property type="project" value="InterPro"/>
</dbReference>
<sequence length="278" mass="31305">MWTKANRGKYKRDGLRYPSDLTDAEWGLVEPLIPPAKRGGRRREVDVREVVNGLLYVLSTGCQWRAVPKDLPPRSTLFSYFDLWNWDGTLARIHEELYVKCREAMGREASPTAAVIDSQSVKGAEKGGVVSTRAGMMRGKKIKGKKRHILVDTVGLLLHALVHPADIQDRDGGVLVLKTLFGRYPFLKKLFADGGYQGPIFAKGQKKAMPGVATAIIKRSDVAKGFEVLPRRWVVERTFAWLGRCRRLAKDFENLTRNALAFLKLASIRLMLRKLCSK</sequence>
<dbReference type="STRING" id="439375.Oant_2723"/>
<dbReference type="Pfam" id="PF13340">
    <property type="entry name" value="DUF4096"/>
    <property type="match status" value="1"/>
</dbReference>
<evidence type="ECO:0000313" key="4">
    <source>
        <dbReference type="Proteomes" id="UP000002301"/>
    </source>
</evidence>
<gene>
    <name evidence="3" type="ordered locus">Oant_2723</name>
</gene>